<accession>A0AAW1DQZ1</accession>
<comment type="caution">
    <text evidence="4">The sequence shown here is derived from an EMBL/GenBank/DDBJ whole genome shotgun (WGS) entry which is preliminary data.</text>
</comment>
<dbReference type="Proteomes" id="UP001461498">
    <property type="component" value="Unassembled WGS sequence"/>
</dbReference>
<sequence>MKIIQQENAAKQITTELNDDFFDVDFSLSSISHSDFLLKSRAEARNSRNATDSRKISSLLGDRKDSKSINFTDSSSHSSQYSKKKSLQSPITVSDEAQKKFGSAKSISSDQFFSDNSENTFERSANLSRFEGSSSISSAEFFNRNENIGRTSGAIGNLITNSLIDAPDLDDVKDSVRQGVTKVAGRLSSFANGVMSSIQEKYGGY</sequence>
<evidence type="ECO:0000256" key="3">
    <source>
        <dbReference type="SAM" id="MobiDB-lite"/>
    </source>
</evidence>
<proteinExistence type="predicted"/>
<evidence type="ECO:0000256" key="2">
    <source>
        <dbReference type="ARBA" id="ARBA00022833"/>
    </source>
</evidence>
<dbReference type="GO" id="GO:0046872">
    <property type="term" value="F:metal ion binding"/>
    <property type="evidence" value="ECO:0007669"/>
    <property type="project" value="UniProtKB-KW"/>
</dbReference>
<feature type="region of interest" description="Disordered" evidence="3">
    <location>
        <begin position="69"/>
        <end position="91"/>
    </location>
</feature>
<evidence type="ECO:0000256" key="1">
    <source>
        <dbReference type="ARBA" id="ARBA00022723"/>
    </source>
</evidence>
<protein>
    <submittedName>
        <fullName evidence="4">Uncharacterized protein</fullName>
    </submittedName>
</protein>
<dbReference type="AlphaFoldDB" id="A0AAW1DQZ1"/>
<dbReference type="PANTHER" id="PTHR45686:SF4">
    <property type="entry name" value="ADP-RIBOSYLATION FACTOR GTPASE ACTIVATING PROTEIN 3, ISOFORM H"/>
    <property type="match status" value="1"/>
</dbReference>
<gene>
    <name evidence="4" type="ORF">O3M35_000245</name>
</gene>
<evidence type="ECO:0000313" key="4">
    <source>
        <dbReference type="EMBL" id="KAK9511623.1"/>
    </source>
</evidence>
<dbReference type="GO" id="GO:0000139">
    <property type="term" value="C:Golgi membrane"/>
    <property type="evidence" value="ECO:0007669"/>
    <property type="project" value="GOC"/>
</dbReference>
<name>A0AAW1DQZ1_9HEMI</name>
<organism evidence="4 5">
    <name type="scientific">Rhynocoris fuscipes</name>
    <dbReference type="NCBI Taxonomy" id="488301"/>
    <lineage>
        <taxon>Eukaryota</taxon>
        <taxon>Metazoa</taxon>
        <taxon>Ecdysozoa</taxon>
        <taxon>Arthropoda</taxon>
        <taxon>Hexapoda</taxon>
        <taxon>Insecta</taxon>
        <taxon>Pterygota</taxon>
        <taxon>Neoptera</taxon>
        <taxon>Paraneoptera</taxon>
        <taxon>Hemiptera</taxon>
        <taxon>Heteroptera</taxon>
        <taxon>Panheteroptera</taxon>
        <taxon>Cimicomorpha</taxon>
        <taxon>Reduviidae</taxon>
        <taxon>Harpactorinae</taxon>
        <taxon>Harpactorini</taxon>
        <taxon>Rhynocoris</taxon>
    </lineage>
</organism>
<reference evidence="4 5" key="1">
    <citation type="submission" date="2022-12" db="EMBL/GenBank/DDBJ databases">
        <title>Chromosome-level genome assembly of true bugs.</title>
        <authorList>
            <person name="Ma L."/>
            <person name="Li H."/>
        </authorList>
    </citation>
    <scope>NUCLEOTIDE SEQUENCE [LARGE SCALE GENOMIC DNA]</scope>
    <source>
        <strain evidence="4">Lab_2022b</strain>
    </source>
</reference>
<keyword evidence="1" id="KW-0479">Metal-binding</keyword>
<keyword evidence="5" id="KW-1185">Reference proteome</keyword>
<keyword evidence="2" id="KW-0862">Zinc</keyword>
<dbReference type="EMBL" id="JAPXFL010000001">
    <property type="protein sequence ID" value="KAK9511623.1"/>
    <property type="molecule type" value="Genomic_DNA"/>
</dbReference>
<evidence type="ECO:0000313" key="5">
    <source>
        <dbReference type="Proteomes" id="UP001461498"/>
    </source>
</evidence>
<dbReference type="GO" id="GO:0048205">
    <property type="term" value="P:COPI coating of Golgi vesicle"/>
    <property type="evidence" value="ECO:0007669"/>
    <property type="project" value="TreeGrafter"/>
</dbReference>
<dbReference type="PANTHER" id="PTHR45686">
    <property type="entry name" value="ADP-RIBOSYLATION FACTOR GTPASE ACTIVATING PROTEIN 3, ISOFORM H-RELATED"/>
    <property type="match status" value="1"/>
</dbReference>